<dbReference type="OrthoDB" id="3295651at2"/>
<keyword evidence="3" id="KW-1185">Reference proteome</keyword>
<dbReference type="RefSeq" id="WP_130512305.1">
    <property type="nucleotide sequence ID" value="NZ_SHKY01000001.1"/>
</dbReference>
<gene>
    <name evidence="2" type="ORF">EV385_5791</name>
</gene>
<proteinExistence type="predicted"/>
<feature type="chain" id="PRO_5020563093" description="Secreted protein" evidence="1">
    <location>
        <begin position="24"/>
        <end position="145"/>
    </location>
</feature>
<evidence type="ECO:0000313" key="3">
    <source>
        <dbReference type="Proteomes" id="UP000292564"/>
    </source>
</evidence>
<dbReference type="Proteomes" id="UP000292564">
    <property type="component" value="Unassembled WGS sequence"/>
</dbReference>
<evidence type="ECO:0000313" key="2">
    <source>
        <dbReference type="EMBL" id="RZU53857.1"/>
    </source>
</evidence>
<evidence type="ECO:0000256" key="1">
    <source>
        <dbReference type="SAM" id="SignalP"/>
    </source>
</evidence>
<evidence type="ECO:0008006" key="4">
    <source>
        <dbReference type="Google" id="ProtNLM"/>
    </source>
</evidence>
<sequence>MKSLAVRALGIVAMAGLAVGVSAAPAAATLDNTFELSVGSVSAYGTYDRMMSIPERPVAPIRISGTLAVNSAKACGVVQVAYNGPTDAIEWRTFGQLCGKGKTNFTTTSNLLFGGFQPGVRLCKGTTVKRAERGTSCDTFIPAAD</sequence>
<name>A0A4Q7ZRS9_9ACTN</name>
<dbReference type="EMBL" id="SHKY01000001">
    <property type="protein sequence ID" value="RZU53857.1"/>
    <property type="molecule type" value="Genomic_DNA"/>
</dbReference>
<reference evidence="2 3" key="1">
    <citation type="submission" date="2019-02" db="EMBL/GenBank/DDBJ databases">
        <title>Sequencing the genomes of 1000 actinobacteria strains.</title>
        <authorList>
            <person name="Klenk H.-P."/>
        </authorList>
    </citation>
    <scope>NUCLEOTIDE SEQUENCE [LARGE SCALE GENOMIC DNA]</scope>
    <source>
        <strain evidence="2 3">DSM 45162</strain>
    </source>
</reference>
<accession>A0A4Q7ZRS9</accession>
<keyword evidence="1" id="KW-0732">Signal</keyword>
<protein>
    <recommendedName>
        <fullName evidence="4">Secreted protein</fullName>
    </recommendedName>
</protein>
<comment type="caution">
    <text evidence="2">The sequence shown here is derived from an EMBL/GenBank/DDBJ whole genome shotgun (WGS) entry which is preliminary data.</text>
</comment>
<organism evidence="2 3">
    <name type="scientific">Krasilnikovia cinnamomea</name>
    <dbReference type="NCBI Taxonomy" id="349313"/>
    <lineage>
        <taxon>Bacteria</taxon>
        <taxon>Bacillati</taxon>
        <taxon>Actinomycetota</taxon>
        <taxon>Actinomycetes</taxon>
        <taxon>Micromonosporales</taxon>
        <taxon>Micromonosporaceae</taxon>
        <taxon>Krasilnikovia</taxon>
    </lineage>
</organism>
<dbReference type="AlphaFoldDB" id="A0A4Q7ZRS9"/>
<feature type="signal peptide" evidence="1">
    <location>
        <begin position="1"/>
        <end position="23"/>
    </location>
</feature>